<feature type="region of interest" description="Disordered" evidence="1">
    <location>
        <begin position="171"/>
        <end position="227"/>
    </location>
</feature>
<sequence>MPRGELGGEIRDNRHRWLLALAESEGERDVLLHPLRRARYAQGGEGRPAEPTTVVQVGAGARSYARSVSRRRDHGRLAGSGAPAGGCFAGRGLPGGFQGTAEDQVGIGPVNRAEAEQQLALAGARHVREGGGERCLAVGVLGGPESAVAPAQDGAGEALVVPAALSASPTCPDPAPLGRTGLRPALRGRLPTPLPRHGGESPPTPRRGTWTDGLSRPGRGSDGLVHTSPRTECAAALGGLRVLHGRTTKVMSGCRLSSPASGMSPSHADVKALSTDAAASRIAKVYAQRQYPWARGATVRRTSAVGGKAASGWITSWRWTQGPALMPRMLDVQVDRAGRMSRIDVTLGPTRVELPAAKLDAGQPLEATDTHQWRIASWARVPRTHSLTLRACAPGDAGPARQAGGAAVTRPFPLLDAVTGPPAVAPVSGCAEVAMPRV</sequence>
<reference evidence="2 3" key="1">
    <citation type="submission" date="2016-10" db="EMBL/GenBank/DDBJ databases">
        <authorList>
            <person name="de Groot N.N."/>
        </authorList>
    </citation>
    <scope>NUCLEOTIDE SEQUENCE [LARGE SCALE GENOMIC DNA]</scope>
    <source>
        <strain evidence="2 3">CGMCC 4.1859</strain>
    </source>
</reference>
<evidence type="ECO:0000313" key="3">
    <source>
        <dbReference type="Proteomes" id="UP000198614"/>
    </source>
</evidence>
<protein>
    <submittedName>
        <fullName evidence="2">Uncharacterized protein</fullName>
    </submittedName>
</protein>
<dbReference type="Proteomes" id="UP000198614">
    <property type="component" value="Unassembled WGS sequence"/>
</dbReference>
<evidence type="ECO:0000313" key="2">
    <source>
        <dbReference type="EMBL" id="SDF15582.1"/>
    </source>
</evidence>
<dbReference type="EMBL" id="FNAX01000006">
    <property type="protein sequence ID" value="SDF15582.1"/>
    <property type="molecule type" value="Genomic_DNA"/>
</dbReference>
<accession>A0A1G7IS74</accession>
<gene>
    <name evidence="2" type="ORF">SAMN05216260_106152</name>
</gene>
<evidence type="ECO:0000256" key="1">
    <source>
        <dbReference type="SAM" id="MobiDB-lite"/>
    </source>
</evidence>
<organism evidence="2 3">
    <name type="scientific">Streptomyces griseoaurantiacus</name>
    <dbReference type="NCBI Taxonomy" id="68213"/>
    <lineage>
        <taxon>Bacteria</taxon>
        <taxon>Bacillati</taxon>
        <taxon>Actinomycetota</taxon>
        <taxon>Actinomycetes</taxon>
        <taxon>Kitasatosporales</taxon>
        <taxon>Streptomycetaceae</taxon>
        <taxon>Streptomyces</taxon>
        <taxon>Streptomyces aurantiacus group</taxon>
    </lineage>
</organism>
<dbReference type="AlphaFoldDB" id="A0A1G7IS74"/>
<proteinExistence type="predicted"/>
<name>A0A1G7IS74_9ACTN</name>